<evidence type="ECO:0000313" key="2">
    <source>
        <dbReference type="Proteomes" id="UP000076532"/>
    </source>
</evidence>
<keyword evidence="2" id="KW-1185">Reference proteome</keyword>
<organism evidence="1 2">
    <name type="scientific">Athelia psychrophila</name>
    <dbReference type="NCBI Taxonomy" id="1759441"/>
    <lineage>
        <taxon>Eukaryota</taxon>
        <taxon>Fungi</taxon>
        <taxon>Dikarya</taxon>
        <taxon>Basidiomycota</taxon>
        <taxon>Agaricomycotina</taxon>
        <taxon>Agaricomycetes</taxon>
        <taxon>Agaricomycetidae</taxon>
        <taxon>Atheliales</taxon>
        <taxon>Atheliaceae</taxon>
        <taxon>Athelia</taxon>
    </lineage>
</organism>
<sequence length="165" mass="16916">MINLAEKASLPPGLGLDVEDGEITEDDTVLAPTVSPVENNPAPSTPIQADADAAAANGVSPTAANAHGVLQAHPAGTEPLQPQEIARAKDIVLDLLGWGVTPEYLVDAGVSSAALYAIFKDLNLRLPSNLDMPAANNVVPAALPITEKGALEQKAAVLPPKLARP</sequence>
<name>A0A166ETN7_9AGAM</name>
<dbReference type="Proteomes" id="UP000076532">
    <property type="component" value="Unassembled WGS sequence"/>
</dbReference>
<protein>
    <submittedName>
        <fullName evidence="1">Uncharacterized protein</fullName>
    </submittedName>
</protein>
<gene>
    <name evidence="1" type="ORF">FIBSPDRAFT_866331</name>
</gene>
<proteinExistence type="predicted"/>
<evidence type="ECO:0000313" key="1">
    <source>
        <dbReference type="EMBL" id="KZP16096.1"/>
    </source>
</evidence>
<dbReference type="OrthoDB" id="3270652at2759"/>
<dbReference type="AlphaFoldDB" id="A0A166ETN7"/>
<accession>A0A166ETN7</accession>
<dbReference type="EMBL" id="KV417597">
    <property type="protein sequence ID" value="KZP16096.1"/>
    <property type="molecule type" value="Genomic_DNA"/>
</dbReference>
<reference evidence="1 2" key="1">
    <citation type="journal article" date="2016" name="Mol. Biol. Evol.">
        <title>Comparative Genomics of Early-Diverging Mushroom-Forming Fungi Provides Insights into the Origins of Lignocellulose Decay Capabilities.</title>
        <authorList>
            <person name="Nagy L.G."/>
            <person name="Riley R."/>
            <person name="Tritt A."/>
            <person name="Adam C."/>
            <person name="Daum C."/>
            <person name="Floudas D."/>
            <person name="Sun H."/>
            <person name="Yadav J.S."/>
            <person name="Pangilinan J."/>
            <person name="Larsson K.H."/>
            <person name="Matsuura K."/>
            <person name="Barry K."/>
            <person name="Labutti K."/>
            <person name="Kuo R."/>
            <person name="Ohm R.A."/>
            <person name="Bhattacharya S.S."/>
            <person name="Shirouzu T."/>
            <person name="Yoshinaga Y."/>
            <person name="Martin F.M."/>
            <person name="Grigoriev I.V."/>
            <person name="Hibbett D.S."/>
        </authorList>
    </citation>
    <scope>NUCLEOTIDE SEQUENCE [LARGE SCALE GENOMIC DNA]</scope>
    <source>
        <strain evidence="1 2">CBS 109695</strain>
    </source>
</reference>